<gene>
    <name evidence="2" type="ORF">UFOPK3674_01364</name>
</gene>
<name>A0A6J7ISG4_9ZZZZ</name>
<dbReference type="AlphaFoldDB" id="A0A6J7ISG4"/>
<proteinExistence type="predicted"/>
<sequence length="44" mass="4621">MDRETERPQGAEDRTYEAPAIEVIGDAEELAKGNEGSGTDSGPA</sequence>
<feature type="compositionally biased region" description="Basic and acidic residues" evidence="1">
    <location>
        <begin position="1"/>
        <end position="16"/>
    </location>
</feature>
<accession>A0A6J7ISG4</accession>
<reference evidence="2" key="1">
    <citation type="submission" date="2020-05" db="EMBL/GenBank/DDBJ databases">
        <authorList>
            <person name="Chiriac C."/>
            <person name="Salcher M."/>
            <person name="Ghai R."/>
            <person name="Kavagutti S V."/>
        </authorList>
    </citation>
    <scope>NUCLEOTIDE SEQUENCE</scope>
</reference>
<evidence type="ECO:0000313" key="2">
    <source>
        <dbReference type="EMBL" id="CAB4934168.1"/>
    </source>
</evidence>
<protein>
    <submittedName>
        <fullName evidence="2">Unannotated protein</fullName>
    </submittedName>
</protein>
<evidence type="ECO:0000256" key="1">
    <source>
        <dbReference type="SAM" id="MobiDB-lite"/>
    </source>
</evidence>
<organism evidence="2">
    <name type="scientific">freshwater metagenome</name>
    <dbReference type="NCBI Taxonomy" id="449393"/>
    <lineage>
        <taxon>unclassified sequences</taxon>
        <taxon>metagenomes</taxon>
        <taxon>ecological metagenomes</taxon>
    </lineage>
</organism>
<dbReference type="EMBL" id="CAFBMX010000006">
    <property type="protein sequence ID" value="CAB4934168.1"/>
    <property type="molecule type" value="Genomic_DNA"/>
</dbReference>
<feature type="region of interest" description="Disordered" evidence="1">
    <location>
        <begin position="1"/>
        <end position="22"/>
    </location>
</feature>